<accession>E0I4K5</accession>
<keyword evidence="2" id="KW-0238">DNA-binding</keyword>
<evidence type="ECO:0000256" key="1">
    <source>
        <dbReference type="ARBA" id="ARBA00023015"/>
    </source>
</evidence>
<dbReference type="PANTHER" id="PTHR46797:SF23">
    <property type="entry name" value="HTH-TYPE TRANSCRIPTIONAL REGULATOR SUTR"/>
    <property type="match status" value="1"/>
</dbReference>
<dbReference type="STRING" id="717606.PaecuDRAFT_0047"/>
<reference evidence="5 6" key="1">
    <citation type="submission" date="2010-07" db="EMBL/GenBank/DDBJ databases">
        <title>The draft genome of Paenibacillus curdlanolyticus YK9.</title>
        <authorList>
            <consortium name="US DOE Joint Genome Institute (JGI-PGF)"/>
            <person name="Lucas S."/>
            <person name="Copeland A."/>
            <person name="Lapidus A."/>
            <person name="Cheng J.-F."/>
            <person name="Bruce D."/>
            <person name="Goodwin L."/>
            <person name="Pitluck S."/>
            <person name="Land M.L."/>
            <person name="Hauser L."/>
            <person name="Chang Y.-J."/>
            <person name="Jeffries C."/>
            <person name="Anderson I.J."/>
            <person name="Johnson E."/>
            <person name="Loganathan U."/>
            <person name="Mulhopadhyay B."/>
            <person name="Kyrpides N."/>
            <person name="Woyke T.J."/>
        </authorList>
    </citation>
    <scope>NUCLEOTIDE SEQUENCE [LARGE SCALE GENOMIC DNA]</scope>
    <source>
        <strain evidence="5 6">YK9</strain>
    </source>
</reference>
<dbReference type="SMART" id="SM00530">
    <property type="entry name" value="HTH_XRE"/>
    <property type="match status" value="1"/>
</dbReference>
<evidence type="ECO:0000256" key="3">
    <source>
        <dbReference type="ARBA" id="ARBA00023163"/>
    </source>
</evidence>
<evidence type="ECO:0000313" key="6">
    <source>
        <dbReference type="Proteomes" id="UP000005387"/>
    </source>
</evidence>
<evidence type="ECO:0000256" key="2">
    <source>
        <dbReference type="ARBA" id="ARBA00023125"/>
    </source>
</evidence>
<dbReference type="InterPro" id="IPR050807">
    <property type="entry name" value="TransReg_Diox_bact_type"/>
</dbReference>
<feature type="domain" description="HTH cro/C1-type" evidence="4">
    <location>
        <begin position="12"/>
        <end position="66"/>
    </location>
</feature>
<dbReference type="Proteomes" id="UP000005387">
    <property type="component" value="Unassembled WGS sequence"/>
</dbReference>
<organism evidence="5 6">
    <name type="scientific">Paenibacillus curdlanolyticus YK9</name>
    <dbReference type="NCBI Taxonomy" id="717606"/>
    <lineage>
        <taxon>Bacteria</taxon>
        <taxon>Bacillati</taxon>
        <taxon>Bacillota</taxon>
        <taxon>Bacilli</taxon>
        <taxon>Bacillales</taxon>
        <taxon>Paenibacillaceae</taxon>
        <taxon>Paenibacillus</taxon>
    </lineage>
</organism>
<gene>
    <name evidence="5" type="ORF">PaecuDRAFT_0047</name>
</gene>
<name>E0I4K5_9BACL</name>
<proteinExistence type="predicted"/>
<dbReference type="GO" id="GO:0003677">
    <property type="term" value="F:DNA binding"/>
    <property type="evidence" value="ECO:0007669"/>
    <property type="project" value="UniProtKB-KW"/>
</dbReference>
<dbReference type="PANTHER" id="PTHR46797">
    <property type="entry name" value="HTH-TYPE TRANSCRIPTIONAL REGULATOR"/>
    <property type="match status" value="1"/>
</dbReference>
<dbReference type="Gene3D" id="1.10.260.40">
    <property type="entry name" value="lambda repressor-like DNA-binding domains"/>
    <property type="match status" value="1"/>
</dbReference>
<dbReference type="OrthoDB" id="9814553at2"/>
<dbReference type="RefSeq" id="WP_006036065.1">
    <property type="nucleotide sequence ID" value="NZ_AEDD01000001.1"/>
</dbReference>
<dbReference type="GO" id="GO:0003700">
    <property type="term" value="F:DNA-binding transcription factor activity"/>
    <property type="evidence" value="ECO:0007669"/>
    <property type="project" value="TreeGrafter"/>
</dbReference>
<dbReference type="GO" id="GO:0005829">
    <property type="term" value="C:cytosol"/>
    <property type="evidence" value="ECO:0007669"/>
    <property type="project" value="TreeGrafter"/>
</dbReference>
<dbReference type="InterPro" id="IPR010982">
    <property type="entry name" value="Lambda_DNA-bd_dom_sf"/>
</dbReference>
<dbReference type="PROSITE" id="PS50943">
    <property type="entry name" value="HTH_CROC1"/>
    <property type="match status" value="1"/>
</dbReference>
<keyword evidence="1" id="KW-0805">Transcription regulation</keyword>
<keyword evidence="6" id="KW-1185">Reference proteome</keyword>
<protein>
    <submittedName>
        <fullName evidence="5">Transcriptional regulator, XRE family</fullName>
    </submittedName>
</protein>
<evidence type="ECO:0000313" key="5">
    <source>
        <dbReference type="EMBL" id="EFM12536.1"/>
    </source>
</evidence>
<dbReference type="EMBL" id="AEDD01000001">
    <property type="protein sequence ID" value="EFM12536.1"/>
    <property type="molecule type" value="Genomic_DNA"/>
</dbReference>
<dbReference type="Pfam" id="PF01381">
    <property type="entry name" value="HTH_3"/>
    <property type="match status" value="1"/>
</dbReference>
<keyword evidence="3" id="KW-0804">Transcription</keyword>
<dbReference type="CDD" id="cd00093">
    <property type="entry name" value="HTH_XRE"/>
    <property type="match status" value="1"/>
</dbReference>
<sequence length="116" mass="13388">MSNVLELVGARIREIRKSKGLTQDQLAEISQFHYSYIGGVERGERNVSLENLAKIADALQVKLSLFFDYEEPKSSAVDSELDEIIYLLSKRDVKQIRMVKNIMLEIFDQLPLNREE</sequence>
<dbReference type="AlphaFoldDB" id="E0I4K5"/>
<evidence type="ECO:0000259" key="4">
    <source>
        <dbReference type="PROSITE" id="PS50943"/>
    </source>
</evidence>
<dbReference type="eggNOG" id="COG1396">
    <property type="taxonomic scope" value="Bacteria"/>
</dbReference>
<dbReference type="SUPFAM" id="SSF47413">
    <property type="entry name" value="lambda repressor-like DNA-binding domains"/>
    <property type="match status" value="1"/>
</dbReference>
<dbReference type="InterPro" id="IPR001387">
    <property type="entry name" value="Cro/C1-type_HTH"/>
</dbReference>